<gene>
    <name evidence="1" type="ORF">FRZ00_15480</name>
</gene>
<evidence type="ECO:0000313" key="1">
    <source>
        <dbReference type="EMBL" id="KAB7844828.1"/>
    </source>
</evidence>
<dbReference type="EMBL" id="VOKX01000028">
    <property type="protein sequence ID" value="KAB7844828.1"/>
    <property type="molecule type" value="Genomic_DNA"/>
</dbReference>
<organism evidence="1 2">
    <name type="scientific">Streptomyces mobaraensis</name>
    <name type="common">Streptoverticillium mobaraense</name>
    <dbReference type="NCBI Taxonomy" id="35621"/>
    <lineage>
        <taxon>Bacteria</taxon>
        <taxon>Bacillati</taxon>
        <taxon>Actinomycetota</taxon>
        <taxon>Actinomycetes</taxon>
        <taxon>Kitasatosporales</taxon>
        <taxon>Streptomycetaceae</taxon>
        <taxon>Streptomyces</taxon>
    </lineage>
</organism>
<dbReference type="RefSeq" id="WP_152263885.1">
    <property type="nucleotide sequence ID" value="NZ_JBFADJ010000070.1"/>
</dbReference>
<accession>A0A5N5W917</accession>
<keyword evidence="2" id="KW-1185">Reference proteome</keyword>
<evidence type="ECO:0000313" key="2">
    <source>
        <dbReference type="Proteomes" id="UP000327000"/>
    </source>
</evidence>
<reference evidence="1 2" key="1">
    <citation type="journal article" date="2019" name="Microb. Cell Fact.">
        <title>Exploring novel herbicidin analogues by transcriptional regulator overexpression and MS/MS molecular networking.</title>
        <authorList>
            <person name="Shi Y."/>
            <person name="Gu R."/>
            <person name="Li Y."/>
            <person name="Wang X."/>
            <person name="Ren W."/>
            <person name="Li X."/>
            <person name="Wang L."/>
            <person name="Xie Y."/>
            <person name="Hong B."/>
        </authorList>
    </citation>
    <scope>NUCLEOTIDE SEQUENCE [LARGE SCALE GENOMIC DNA]</scope>
    <source>
        <strain evidence="1 2">US-43</strain>
    </source>
</reference>
<dbReference type="OrthoDB" id="7189707at2"/>
<sequence>MPPLPPPSRFQDPLFTKHGFADLVLVRCPRCDGVARVIAAPEPSDDAEPLASRSLGLPERRLVCRACGLTRTYQGPTVYRWCETTDPYFRLPLWLRTETRHGPLWAYNLEQLDLLRRFVGATLRERPPWYEHHRKMTYLGRLPAWIKRGKNRDEILRAVDRMRASVVE</sequence>
<dbReference type="Proteomes" id="UP000327000">
    <property type="component" value="Unassembled WGS sequence"/>
</dbReference>
<dbReference type="AlphaFoldDB" id="A0A5N5W917"/>
<proteinExistence type="predicted"/>
<name>A0A5N5W917_STRMB</name>
<comment type="caution">
    <text evidence="1">The sequence shown here is derived from an EMBL/GenBank/DDBJ whole genome shotgun (WGS) entry which is preliminary data.</text>
</comment>
<protein>
    <recommendedName>
        <fullName evidence="3">TFIIB-type zinc ribbon-containing protein</fullName>
    </recommendedName>
</protein>
<evidence type="ECO:0008006" key="3">
    <source>
        <dbReference type="Google" id="ProtNLM"/>
    </source>
</evidence>